<sequence>MRRSDRIMGTVVCGPHIRIGYPPVFNFKEDERNQVSKRRKTYNSISVVVVTRSCVGLLPYLVFHQGKIFGLERSHIYAN</sequence>
<keyword evidence="1" id="KW-0812">Transmembrane</keyword>
<organism evidence="2">
    <name type="scientific">Aspergillus arachidicola</name>
    <dbReference type="NCBI Taxonomy" id="656916"/>
    <lineage>
        <taxon>Eukaryota</taxon>
        <taxon>Fungi</taxon>
        <taxon>Dikarya</taxon>
        <taxon>Ascomycota</taxon>
        <taxon>Pezizomycotina</taxon>
        <taxon>Eurotiomycetes</taxon>
        <taxon>Eurotiomycetidae</taxon>
        <taxon>Eurotiales</taxon>
        <taxon>Aspergillaceae</taxon>
        <taxon>Aspergillus</taxon>
        <taxon>Aspergillus subgen. Circumdati</taxon>
    </lineage>
</organism>
<accession>A0A5N6Y7U3</accession>
<dbReference type="AlphaFoldDB" id="A0A5N6Y7U3"/>
<dbReference type="EMBL" id="ML737144">
    <property type="protein sequence ID" value="KAE8340913.1"/>
    <property type="molecule type" value="Genomic_DNA"/>
</dbReference>
<keyword evidence="1" id="KW-1133">Transmembrane helix</keyword>
<reference evidence="2" key="1">
    <citation type="submission" date="2019-04" db="EMBL/GenBank/DDBJ databases">
        <title>Friends and foes A comparative genomics study of 23 Aspergillus species from section Flavi.</title>
        <authorList>
            <consortium name="DOE Joint Genome Institute"/>
            <person name="Kjaerbolling I."/>
            <person name="Vesth T."/>
            <person name="Frisvad J.C."/>
            <person name="Nybo J.L."/>
            <person name="Theobald S."/>
            <person name="Kildgaard S."/>
            <person name="Isbrandt T."/>
            <person name="Kuo A."/>
            <person name="Sato A."/>
            <person name="Lyhne E.K."/>
            <person name="Kogle M.E."/>
            <person name="Wiebenga A."/>
            <person name="Kun R.S."/>
            <person name="Lubbers R.J."/>
            <person name="Makela M.R."/>
            <person name="Barry K."/>
            <person name="Chovatia M."/>
            <person name="Clum A."/>
            <person name="Daum C."/>
            <person name="Haridas S."/>
            <person name="He G."/>
            <person name="LaButti K."/>
            <person name="Lipzen A."/>
            <person name="Mondo S."/>
            <person name="Riley R."/>
            <person name="Salamov A."/>
            <person name="Simmons B.A."/>
            <person name="Magnuson J.K."/>
            <person name="Henrissat B."/>
            <person name="Mortensen U.H."/>
            <person name="Larsen T.O."/>
            <person name="Devries R.P."/>
            <person name="Grigoriev I.V."/>
            <person name="Machida M."/>
            <person name="Baker S.E."/>
            <person name="Andersen M.R."/>
        </authorList>
    </citation>
    <scope>NUCLEOTIDE SEQUENCE</scope>
    <source>
        <strain evidence="2">CBS 117612</strain>
    </source>
</reference>
<keyword evidence="1" id="KW-0472">Membrane</keyword>
<evidence type="ECO:0000256" key="1">
    <source>
        <dbReference type="SAM" id="Phobius"/>
    </source>
</evidence>
<gene>
    <name evidence="2" type="ORF">BDV24DRAFT_133130</name>
</gene>
<dbReference type="Proteomes" id="UP000325558">
    <property type="component" value="Unassembled WGS sequence"/>
</dbReference>
<name>A0A5N6Y7U3_9EURO</name>
<evidence type="ECO:0000313" key="2">
    <source>
        <dbReference type="EMBL" id="KAE8340913.1"/>
    </source>
</evidence>
<feature type="transmembrane region" description="Helical" evidence="1">
    <location>
        <begin position="42"/>
        <end position="63"/>
    </location>
</feature>
<protein>
    <submittedName>
        <fullName evidence="2">Uncharacterized protein</fullName>
    </submittedName>
</protein>
<proteinExistence type="predicted"/>